<proteinExistence type="predicted"/>
<evidence type="ECO:0000313" key="2">
    <source>
        <dbReference type="Proteomes" id="UP001642483"/>
    </source>
</evidence>
<protein>
    <submittedName>
        <fullName evidence="1">Uncharacterized protein</fullName>
    </submittedName>
</protein>
<gene>
    <name evidence="1" type="ORF">CVLEPA_LOCUS22496</name>
</gene>
<dbReference type="Proteomes" id="UP001642483">
    <property type="component" value="Unassembled WGS sequence"/>
</dbReference>
<comment type="caution">
    <text evidence="1">The sequence shown here is derived from an EMBL/GenBank/DDBJ whole genome shotgun (WGS) entry which is preliminary data.</text>
</comment>
<reference evidence="1 2" key="1">
    <citation type="submission" date="2024-02" db="EMBL/GenBank/DDBJ databases">
        <authorList>
            <person name="Daric V."/>
            <person name="Darras S."/>
        </authorList>
    </citation>
    <scope>NUCLEOTIDE SEQUENCE [LARGE SCALE GENOMIC DNA]</scope>
</reference>
<name>A0ABP0GG62_CLALP</name>
<accession>A0ABP0GG62</accession>
<keyword evidence="2" id="KW-1185">Reference proteome</keyword>
<evidence type="ECO:0000313" key="1">
    <source>
        <dbReference type="EMBL" id="CAK8689836.1"/>
    </source>
</evidence>
<dbReference type="EMBL" id="CAWYQH010000110">
    <property type="protein sequence ID" value="CAK8689836.1"/>
    <property type="molecule type" value="Genomic_DNA"/>
</dbReference>
<organism evidence="1 2">
    <name type="scientific">Clavelina lepadiformis</name>
    <name type="common">Light-bulb sea squirt</name>
    <name type="synonym">Ascidia lepadiformis</name>
    <dbReference type="NCBI Taxonomy" id="159417"/>
    <lineage>
        <taxon>Eukaryota</taxon>
        <taxon>Metazoa</taxon>
        <taxon>Chordata</taxon>
        <taxon>Tunicata</taxon>
        <taxon>Ascidiacea</taxon>
        <taxon>Aplousobranchia</taxon>
        <taxon>Clavelinidae</taxon>
        <taxon>Clavelina</taxon>
    </lineage>
</organism>
<sequence length="309" mass="35419">MKGTRKELRIGAIPTLKLPKKSVEVKKIPERRQPKERILLSKVYSTGLMDIRQQVKNYLRKPWLCNDKGNYVEFELKEHYDQVKYLVAVNENLDVVVIYYGWIVTFTERKFDLKSMTVCQMLSTVENLVICSGCDKSNQDNSIVPHVITKSASPFSVDNCRLPTVKNIAFRSLKCLIAVFDMKAEEKAVCTECRCSVLAYAEKFSKRANYKEAVQGLPLKRICVERSVPSRLAATIHMKDKKIEELRNQVKKLLTSEDHISVDALMAQDLNYLMKSEIWFVGNPIAESRSILMGGKIYEWGSQAILVQK</sequence>